<gene>
    <name evidence="2" type="ORF">LLEC1_00805</name>
</gene>
<evidence type="ECO:0000313" key="2">
    <source>
        <dbReference type="EMBL" id="OAQ98098.1"/>
    </source>
</evidence>
<dbReference type="OMA" id="RFWQHEV"/>
<dbReference type="Pfam" id="PF01636">
    <property type="entry name" value="APH"/>
    <property type="match status" value="1"/>
</dbReference>
<accession>A0A179I8R6</accession>
<comment type="caution">
    <text evidence="2">The sequence shown here is derived from an EMBL/GenBank/DDBJ whole genome shotgun (WGS) entry which is preliminary data.</text>
</comment>
<dbReference type="SUPFAM" id="SSF56112">
    <property type="entry name" value="Protein kinase-like (PK-like)"/>
    <property type="match status" value="1"/>
</dbReference>
<dbReference type="Gene3D" id="3.90.1200.10">
    <property type="match status" value="1"/>
</dbReference>
<sequence length="272" mass="30906">MVANGIKRVAVLFAHRILTSRIACRVCRHPTNVVFLGSRICIKSCGLTTLAEAEAMRFVSANTTVPVPKVHLAFEHKNRVYIVMERVKGKTLSVGWMKRSPESKERVFRQLQSMIREIRNLKAPDGTGVANVLGGPICDQRLPGQTHWGPFESIRDFHRTLRSNIELENIKEAGAVSEELGALVRFHEGLASTPIFTHGDLSSFNILAEGDQITAIIDWETAGWMPSYWEYTSAWNANPQNRFWQHEVDKFLDPQPRGLEMEAIRRRYFGDF</sequence>
<feature type="domain" description="Aminoglycoside phosphotransferase" evidence="1">
    <location>
        <begin position="50"/>
        <end position="245"/>
    </location>
</feature>
<proteinExistence type="predicted"/>
<dbReference type="InterPro" id="IPR051678">
    <property type="entry name" value="AGP_Transferase"/>
</dbReference>
<organism evidence="2 3">
    <name type="scientific">Cordyceps confragosa</name>
    <name type="common">Lecanicillium lecanii</name>
    <dbReference type="NCBI Taxonomy" id="2714763"/>
    <lineage>
        <taxon>Eukaryota</taxon>
        <taxon>Fungi</taxon>
        <taxon>Dikarya</taxon>
        <taxon>Ascomycota</taxon>
        <taxon>Pezizomycotina</taxon>
        <taxon>Sordariomycetes</taxon>
        <taxon>Hypocreomycetidae</taxon>
        <taxon>Hypocreales</taxon>
        <taxon>Cordycipitaceae</taxon>
        <taxon>Akanthomyces</taxon>
    </lineage>
</organism>
<dbReference type="AlphaFoldDB" id="A0A179I8R6"/>
<name>A0A179I8R6_CORDF</name>
<dbReference type="PANTHER" id="PTHR21310">
    <property type="entry name" value="AMINOGLYCOSIDE PHOSPHOTRANSFERASE-RELATED-RELATED"/>
    <property type="match status" value="1"/>
</dbReference>
<dbReference type="InterPro" id="IPR011009">
    <property type="entry name" value="Kinase-like_dom_sf"/>
</dbReference>
<evidence type="ECO:0000313" key="3">
    <source>
        <dbReference type="Proteomes" id="UP000243081"/>
    </source>
</evidence>
<reference evidence="2 3" key="1">
    <citation type="submission" date="2016-03" db="EMBL/GenBank/DDBJ databases">
        <title>Fine-scale spatial genetic structure of a fungal parasite of coffee scale insects.</title>
        <authorList>
            <person name="Jackson D."/>
            <person name="Zemenick K.A."/>
            <person name="Malloure B."/>
            <person name="Quandt C.A."/>
            <person name="James T.Y."/>
        </authorList>
    </citation>
    <scope>NUCLEOTIDE SEQUENCE [LARGE SCALE GENOMIC DNA]</scope>
    <source>
        <strain evidence="2 3">UM487</strain>
    </source>
</reference>
<evidence type="ECO:0000259" key="1">
    <source>
        <dbReference type="Pfam" id="PF01636"/>
    </source>
</evidence>
<protein>
    <recommendedName>
        <fullName evidence="1">Aminoglycoside phosphotransferase domain-containing protein</fullName>
    </recommendedName>
</protein>
<dbReference type="PANTHER" id="PTHR21310:SF55">
    <property type="entry name" value="AMINOGLYCOSIDE PHOSPHOTRANSFERASE DOMAIN-CONTAINING PROTEIN"/>
    <property type="match status" value="1"/>
</dbReference>
<dbReference type="InterPro" id="IPR002575">
    <property type="entry name" value="Aminoglycoside_PTrfase"/>
</dbReference>
<dbReference type="CDD" id="cd05120">
    <property type="entry name" value="APH_ChoK_like"/>
    <property type="match status" value="1"/>
</dbReference>
<keyword evidence="3" id="KW-1185">Reference proteome</keyword>
<dbReference type="OrthoDB" id="4858284at2759"/>
<dbReference type="EMBL" id="LUKN01003053">
    <property type="protein sequence ID" value="OAQ98098.1"/>
    <property type="molecule type" value="Genomic_DNA"/>
</dbReference>
<dbReference type="Proteomes" id="UP000243081">
    <property type="component" value="Unassembled WGS sequence"/>
</dbReference>